<evidence type="ECO:0000313" key="2">
    <source>
        <dbReference type="Proteomes" id="UP001314170"/>
    </source>
</evidence>
<comment type="caution">
    <text evidence="1">The sequence shown here is derived from an EMBL/GenBank/DDBJ whole genome shotgun (WGS) entry which is preliminary data.</text>
</comment>
<proteinExistence type="predicted"/>
<gene>
    <name evidence="1" type="ORF">DCAF_LOCUS11423</name>
</gene>
<keyword evidence="2" id="KW-1185">Reference proteome</keyword>
<protein>
    <submittedName>
        <fullName evidence="1">Uncharacterized protein</fullName>
    </submittedName>
</protein>
<name>A0AAV1RKK7_9ROSI</name>
<dbReference type="AlphaFoldDB" id="A0AAV1RKK7"/>
<dbReference type="EMBL" id="CAWUPB010000994">
    <property type="protein sequence ID" value="CAK7336415.1"/>
    <property type="molecule type" value="Genomic_DNA"/>
</dbReference>
<reference evidence="1 2" key="1">
    <citation type="submission" date="2024-01" db="EMBL/GenBank/DDBJ databases">
        <authorList>
            <person name="Waweru B."/>
        </authorList>
    </citation>
    <scope>NUCLEOTIDE SEQUENCE [LARGE SCALE GENOMIC DNA]</scope>
</reference>
<accession>A0AAV1RKK7</accession>
<evidence type="ECO:0000313" key="1">
    <source>
        <dbReference type="EMBL" id="CAK7336415.1"/>
    </source>
</evidence>
<organism evidence="1 2">
    <name type="scientific">Dovyalis caffra</name>
    <dbReference type="NCBI Taxonomy" id="77055"/>
    <lineage>
        <taxon>Eukaryota</taxon>
        <taxon>Viridiplantae</taxon>
        <taxon>Streptophyta</taxon>
        <taxon>Embryophyta</taxon>
        <taxon>Tracheophyta</taxon>
        <taxon>Spermatophyta</taxon>
        <taxon>Magnoliopsida</taxon>
        <taxon>eudicotyledons</taxon>
        <taxon>Gunneridae</taxon>
        <taxon>Pentapetalae</taxon>
        <taxon>rosids</taxon>
        <taxon>fabids</taxon>
        <taxon>Malpighiales</taxon>
        <taxon>Salicaceae</taxon>
        <taxon>Flacourtieae</taxon>
        <taxon>Dovyalis</taxon>
    </lineage>
</organism>
<sequence length="59" mass="6569">MFPQIAQREGVEEAIGKATARRSERGQSVFPFQDRSYLLMEAGAEVTNEQSLLLPSEKA</sequence>
<dbReference type="Proteomes" id="UP001314170">
    <property type="component" value="Unassembled WGS sequence"/>
</dbReference>